<gene>
    <name evidence="3" type="ORF">EV668_1555</name>
</gene>
<keyword evidence="1" id="KW-0732">Signal</keyword>
<feature type="domain" description="DUF2147" evidence="2">
    <location>
        <begin position="26"/>
        <end position="120"/>
    </location>
</feature>
<sequence>MTKRRSVLVIAGMLAASTATAAGIEGTWMRGDGNARVLIAPCGDKVCASNLWVKDTSSGEAVGDRLVMTLSRGADGTFSGFAFDQKRNLSYSITIRASDGALQSRGCILGKMVCRDVSWRAIR</sequence>
<dbReference type="RefSeq" id="WP_133769184.1">
    <property type="nucleotide sequence ID" value="NZ_SNZR01000011.1"/>
</dbReference>
<dbReference type="AlphaFoldDB" id="A0A4R7C8H4"/>
<evidence type="ECO:0000313" key="4">
    <source>
        <dbReference type="Proteomes" id="UP000295122"/>
    </source>
</evidence>
<dbReference type="InterPro" id="IPR019223">
    <property type="entry name" value="DUF2147"/>
</dbReference>
<proteinExistence type="predicted"/>
<dbReference type="Proteomes" id="UP000295122">
    <property type="component" value="Unassembled WGS sequence"/>
</dbReference>
<dbReference type="EMBL" id="SNZR01000011">
    <property type="protein sequence ID" value="TDR94272.1"/>
    <property type="molecule type" value="Genomic_DNA"/>
</dbReference>
<keyword evidence="4" id="KW-1185">Reference proteome</keyword>
<protein>
    <submittedName>
        <fullName evidence="3">Uncharacterized protein (DUF2147 family)</fullName>
    </submittedName>
</protein>
<comment type="caution">
    <text evidence="3">The sequence shown here is derived from an EMBL/GenBank/DDBJ whole genome shotgun (WGS) entry which is preliminary data.</text>
</comment>
<feature type="chain" id="PRO_5020827468" evidence="1">
    <location>
        <begin position="22"/>
        <end position="123"/>
    </location>
</feature>
<dbReference type="Pfam" id="PF09917">
    <property type="entry name" value="DUF2147"/>
    <property type="match status" value="1"/>
</dbReference>
<feature type="signal peptide" evidence="1">
    <location>
        <begin position="1"/>
        <end position="21"/>
    </location>
</feature>
<name>A0A4R7C8H4_9HYPH</name>
<evidence type="ECO:0000313" key="3">
    <source>
        <dbReference type="EMBL" id="TDR94272.1"/>
    </source>
</evidence>
<evidence type="ECO:0000256" key="1">
    <source>
        <dbReference type="SAM" id="SignalP"/>
    </source>
</evidence>
<reference evidence="3 4" key="1">
    <citation type="submission" date="2019-03" db="EMBL/GenBank/DDBJ databases">
        <title>Genomic Encyclopedia of Type Strains, Phase IV (KMG-IV): sequencing the most valuable type-strain genomes for metagenomic binning, comparative biology and taxonomic classification.</title>
        <authorList>
            <person name="Goeker M."/>
        </authorList>
    </citation>
    <scope>NUCLEOTIDE SEQUENCE [LARGE SCALE GENOMIC DNA]</scope>
    <source>
        <strain evidence="3 4">DSM 25903</strain>
    </source>
</reference>
<dbReference type="OrthoDB" id="9811671at2"/>
<evidence type="ECO:0000259" key="2">
    <source>
        <dbReference type="Pfam" id="PF09917"/>
    </source>
</evidence>
<organism evidence="3 4">
    <name type="scientific">Enterovirga rhinocerotis</name>
    <dbReference type="NCBI Taxonomy" id="1339210"/>
    <lineage>
        <taxon>Bacteria</taxon>
        <taxon>Pseudomonadati</taxon>
        <taxon>Pseudomonadota</taxon>
        <taxon>Alphaproteobacteria</taxon>
        <taxon>Hyphomicrobiales</taxon>
        <taxon>Methylobacteriaceae</taxon>
        <taxon>Enterovirga</taxon>
    </lineage>
</organism>
<accession>A0A4R7C8H4</accession>